<reference evidence="1" key="1">
    <citation type="submission" date="2015-07" db="EMBL/GenBank/DDBJ databases">
        <title>MeaNS - Measles Nucleotide Surveillance Program.</title>
        <authorList>
            <person name="Tran T."/>
            <person name="Druce J."/>
        </authorList>
    </citation>
    <scope>NUCLEOTIDE SEQUENCE</scope>
    <source>
        <strain evidence="1">UCB-OBI-ISO-001</strain>
        <tissue evidence="1">Gonad</tissue>
    </source>
</reference>
<name>A0A0L8IHA1_OCTBM</name>
<dbReference type="EMBL" id="KQ415703">
    <property type="protein sequence ID" value="KOG00872.1"/>
    <property type="molecule type" value="Genomic_DNA"/>
</dbReference>
<evidence type="ECO:0000313" key="1">
    <source>
        <dbReference type="EMBL" id="KOG00872.1"/>
    </source>
</evidence>
<gene>
    <name evidence="1" type="ORF">OCBIM_22027633mg</name>
</gene>
<accession>A0A0L8IHA1</accession>
<protein>
    <submittedName>
        <fullName evidence="1">Uncharacterized protein</fullName>
    </submittedName>
</protein>
<proteinExistence type="predicted"/>
<organism evidence="1">
    <name type="scientific">Octopus bimaculoides</name>
    <name type="common">California two-spotted octopus</name>
    <dbReference type="NCBI Taxonomy" id="37653"/>
    <lineage>
        <taxon>Eukaryota</taxon>
        <taxon>Metazoa</taxon>
        <taxon>Spiralia</taxon>
        <taxon>Lophotrochozoa</taxon>
        <taxon>Mollusca</taxon>
        <taxon>Cephalopoda</taxon>
        <taxon>Coleoidea</taxon>
        <taxon>Octopodiformes</taxon>
        <taxon>Octopoda</taxon>
        <taxon>Incirrata</taxon>
        <taxon>Octopodidae</taxon>
        <taxon>Octopus</taxon>
    </lineage>
</organism>
<sequence>MALARNQYHRLGLQTDSGSPDFLLHYSVHATGISNIKVLTAEVWHVCCYTAFINACIGTACKTSTQLEKYVR</sequence>
<dbReference type="AlphaFoldDB" id="A0A0L8IHA1"/>